<dbReference type="Pfam" id="PF02995">
    <property type="entry name" value="DUF229"/>
    <property type="match status" value="1"/>
</dbReference>
<dbReference type="AlphaFoldDB" id="A0A815E7Z2"/>
<keyword evidence="1" id="KW-0472">Membrane</keyword>
<feature type="transmembrane region" description="Helical" evidence="1">
    <location>
        <begin position="12"/>
        <end position="31"/>
    </location>
</feature>
<dbReference type="Gene3D" id="3.40.720.10">
    <property type="entry name" value="Alkaline Phosphatase, subunit A"/>
    <property type="match status" value="1"/>
</dbReference>
<protein>
    <submittedName>
        <fullName evidence="2">Uncharacterized protein</fullName>
    </submittedName>
</protein>
<dbReference type="Proteomes" id="UP000663860">
    <property type="component" value="Unassembled WGS sequence"/>
</dbReference>
<evidence type="ECO:0000313" key="3">
    <source>
        <dbReference type="EMBL" id="CAF3855209.1"/>
    </source>
</evidence>
<proteinExistence type="predicted"/>
<dbReference type="SUPFAM" id="SSF53649">
    <property type="entry name" value="Alkaline phosphatase-like"/>
    <property type="match status" value="1"/>
</dbReference>
<dbReference type="CDD" id="cd16021">
    <property type="entry name" value="ALP_like"/>
    <property type="match status" value="1"/>
</dbReference>
<reference evidence="2" key="1">
    <citation type="submission" date="2021-02" db="EMBL/GenBank/DDBJ databases">
        <authorList>
            <person name="Nowell W R."/>
        </authorList>
    </citation>
    <scope>NUCLEOTIDE SEQUENCE</scope>
</reference>
<organism evidence="2 4">
    <name type="scientific">Adineta steineri</name>
    <dbReference type="NCBI Taxonomy" id="433720"/>
    <lineage>
        <taxon>Eukaryota</taxon>
        <taxon>Metazoa</taxon>
        <taxon>Spiralia</taxon>
        <taxon>Gnathifera</taxon>
        <taxon>Rotifera</taxon>
        <taxon>Eurotatoria</taxon>
        <taxon>Bdelloidea</taxon>
        <taxon>Adinetida</taxon>
        <taxon>Adinetidae</taxon>
        <taxon>Adineta</taxon>
    </lineage>
</organism>
<keyword evidence="1" id="KW-0812">Transmembrane</keyword>
<comment type="caution">
    <text evidence="2">The sequence shown here is derived from an EMBL/GenBank/DDBJ whole genome shotgun (WGS) entry which is preliminary data.</text>
</comment>
<name>A0A815E7Z2_9BILA</name>
<evidence type="ECO:0000313" key="4">
    <source>
        <dbReference type="Proteomes" id="UP000663860"/>
    </source>
</evidence>
<dbReference type="PANTHER" id="PTHR10974:SF1">
    <property type="entry name" value="FI08016P-RELATED"/>
    <property type="match status" value="1"/>
</dbReference>
<evidence type="ECO:0000256" key="1">
    <source>
        <dbReference type="SAM" id="Phobius"/>
    </source>
</evidence>
<dbReference type="PANTHER" id="PTHR10974">
    <property type="entry name" value="FI08016P-RELATED"/>
    <property type="match status" value="1"/>
</dbReference>
<accession>A0A815E7Z2</accession>
<sequence>MPNRFRKRSHILYILVTLNIIFFLVVYRRLILITSSSVISSVDLSIASFNENNLDGQNDLYSSLSSSICYIPTFDPWDQTVAKTIRIKPIYRCPMNKQSLINIVDNTQLVFNQTVNETFYSSSITHCVYLKVGRNSEEKFFRDWSYTLSEPILIVNGRTDSITDVDFILTRCYNDRQGYFNGTEFCGYNCLNTIKINPVDKKASPTTPKSPGLVYEYIHPLIRLKKPRFSRDVWLNKENSNWISKLLPSSISNRSPPSVIMIILDAVSDLQARRALPQTLSYLKSQGLFTFQRHAIVGDGTFENIVPMLFGQPSTNYQKPNMNDSRYEFPRTEIKVDKKTKKRYQIKKIVHYPGPYDDYPFILKNFSKLNYTTFFSEEWRESAFYNLKNGFRQQPTDFYLRPYWLALYETMSYNKYGGNSNPKPCYLNKLLHFLSLDWLERFLNVHHKTPDYPTFGVMKMNEMSHDYLERLFWIDYDLKNFFENLFQKNLLNNTILIFCGDHGHRQHRLRQTRIGSFEVKLPFFSMLFPQSYKQQFPQAMKNLKNNEQMLTSWWDVYETLANILKMVEEPNIFDPLLVNWRSTTTGISLFHPIPERNCSSAGIPEKYCPCSRSTPLDITLPVIKELALASIDHINNVKLKSHMHLCLPLELKTIIRAEVEKLIIPKIVNNKTTAVNFTHSYTVLFEVSPSGGIFESRLLYHEQTKKIQLHSDILRVNLYGQTSACIQDKYELRSFCYCISYHQKLKNNQSSSITVQYASNTTVINSTTTIKN</sequence>
<dbReference type="GO" id="GO:0005615">
    <property type="term" value="C:extracellular space"/>
    <property type="evidence" value="ECO:0007669"/>
    <property type="project" value="TreeGrafter"/>
</dbReference>
<dbReference type="InterPro" id="IPR017850">
    <property type="entry name" value="Alkaline_phosphatase_core_sf"/>
</dbReference>
<evidence type="ECO:0000313" key="2">
    <source>
        <dbReference type="EMBL" id="CAF1303318.1"/>
    </source>
</evidence>
<dbReference type="InterPro" id="IPR004245">
    <property type="entry name" value="DUF229"/>
</dbReference>
<gene>
    <name evidence="2" type="ORF">IZO911_LOCUS34184</name>
    <name evidence="3" type="ORF">KXQ929_LOCUS20331</name>
</gene>
<dbReference type="EMBL" id="CAJOBB010001422">
    <property type="protein sequence ID" value="CAF3855209.1"/>
    <property type="molecule type" value="Genomic_DNA"/>
</dbReference>
<keyword evidence="1" id="KW-1133">Transmembrane helix</keyword>
<dbReference type="EMBL" id="CAJNOE010000662">
    <property type="protein sequence ID" value="CAF1303318.1"/>
    <property type="molecule type" value="Genomic_DNA"/>
</dbReference>
<dbReference type="Proteomes" id="UP000663868">
    <property type="component" value="Unassembled WGS sequence"/>
</dbReference>